<dbReference type="Proteomes" id="UP001141327">
    <property type="component" value="Unassembled WGS sequence"/>
</dbReference>
<evidence type="ECO:0000256" key="1">
    <source>
        <dbReference type="SAM" id="MobiDB-lite"/>
    </source>
</evidence>
<evidence type="ECO:0000313" key="2">
    <source>
        <dbReference type="EMBL" id="KAJ4455699.1"/>
    </source>
</evidence>
<comment type="caution">
    <text evidence="2">The sequence shown here is derived from an EMBL/GenBank/DDBJ whole genome shotgun (WGS) entry which is preliminary data.</text>
</comment>
<feature type="compositionally biased region" description="Low complexity" evidence="1">
    <location>
        <begin position="363"/>
        <end position="388"/>
    </location>
</feature>
<sequence>MEAPANRLEAFRNLVRSLPLSEDKKANLLRRTEQYLQLLSDSCPSDVQLAACFRADFFCGCESYELAIFVHHNYPPHVPIAPVAVAAPVAPQSNAGTLLETLLRGLPSASTVAQPEGRAALLQRHGEGKLHMTQLGQVPFPPQLVERAFMEFEQEFHSPDPPDYQLTQCLQAFSDVAVRAAQGTWDERTLQEEARDPLCGLLGVPLASQSVAGGHCDLLAYMVDPRHPAMIIAFKREPNGGAAYEIALRYANLWRGHALGACPSFLVQVGGASVTVAAAITTSTAVLIEELASVKVLPFCSGRDLRPALKLFTALRHALVRLTQSIRALAPNEEPRDDTEVPSGGTDEAFPFFFLDQQAVSPAPQPVASSTSSSSSSPAPVASSTSSSDPDRPAAPPFRFRVGRRLERIDETLCFRTCLPAGPAASPVVVKVVRGRYGLQAHLAAMRAHVAPPLIACYALPTMQPLFLAGTAPAPPPAAPDPTGDYILVIMAEVSFTPWSRLSPARREALVPHLEAAVRQLHESDLVHGDLRGRNVGLADASPDAASLCLVDFDWAGRVGTARYPPFLNSAIKWPDGAVSEGLIGKEHDDCWLALLRKSDEPGPE</sequence>
<evidence type="ECO:0008006" key="4">
    <source>
        <dbReference type="Google" id="ProtNLM"/>
    </source>
</evidence>
<name>A0ABQ8U8S2_9EUKA</name>
<organism evidence="2 3">
    <name type="scientific">Paratrimastix pyriformis</name>
    <dbReference type="NCBI Taxonomy" id="342808"/>
    <lineage>
        <taxon>Eukaryota</taxon>
        <taxon>Metamonada</taxon>
        <taxon>Preaxostyla</taxon>
        <taxon>Paratrimastigidae</taxon>
        <taxon>Paratrimastix</taxon>
    </lineage>
</organism>
<accession>A0ABQ8U8S2</accession>
<gene>
    <name evidence="2" type="ORF">PAPYR_9299</name>
</gene>
<evidence type="ECO:0000313" key="3">
    <source>
        <dbReference type="Proteomes" id="UP001141327"/>
    </source>
</evidence>
<dbReference type="EMBL" id="JAPMOS010000096">
    <property type="protein sequence ID" value="KAJ4455699.1"/>
    <property type="molecule type" value="Genomic_DNA"/>
</dbReference>
<feature type="region of interest" description="Disordered" evidence="1">
    <location>
        <begin position="363"/>
        <end position="399"/>
    </location>
</feature>
<dbReference type="SUPFAM" id="SSF56112">
    <property type="entry name" value="Protein kinase-like (PK-like)"/>
    <property type="match status" value="1"/>
</dbReference>
<dbReference type="Pfam" id="PF06293">
    <property type="entry name" value="Kdo"/>
    <property type="match status" value="1"/>
</dbReference>
<keyword evidence="3" id="KW-1185">Reference proteome</keyword>
<proteinExistence type="predicted"/>
<protein>
    <recommendedName>
        <fullName evidence="4">Protein kinase domain-containing protein</fullName>
    </recommendedName>
</protein>
<dbReference type="InterPro" id="IPR011009">
    <property type="entry name" value="Kinase-like_dom_sf"/>
</dbReference>
<reference evidence="2" key="1">
    <citation type="journal article" date="2022" name="bioRxiv">
        <title>Genomics of Preaxostyla Flagellates Illuminates Evolutionary Transitions and the Path Towards Mitochondrial Loss.</title>
        <authorList>
            <person name="Novak L.V.F."/>
            <person name="Treitli S.C."/>
            <person name="Pyrih J."/>
            <person name="Halakuc P."/>
            <person name="Pipaliya S.V."/>
            <person name="Vacek V."/>
            <person name="Brzon O."/>
            <person name="Soukal P."/>
            <person name="Eme L."/>
            <person name="Dacks J.B."/>
            <person name="Karnkowska A."/>
            <person name="Elias M."/>
            <person name="Hampl V."/>
        </authorList>
    </citation>
    <scope>NUCLEOTIDE SEQUENCE</scope>
    <source>
        <strain evidence="2">RCP-MX</strain>
    </source>
</reference>